<dbReference type="Pfam" id="PF00400">
    <property type="entry name" value="WD40"/>
    <property type="match status" value="3"/>
</dbReference>
<dbReference type="AlphaFoldDB" id="A0A8S1YNW5"/>
<keyword evidence="1" id="KW-0853">WD repeat</keyword>
<comment type="caution">
    <text evidence="2">The sequence shown here is derived from an EMBL/GenBank/DDBJ whole genome shotgun (WGS) entry which is preliminary data.</text>
</comment>
<dbReference type="PROSITE" id="PS50082">
    <property type="entry name" value="WD_REPEATS_2"/>
    <property type="match status" value="2"/>
</dbReference>
<proteinExistence type="predicted"/>
<organism evidence="2 3">
    <name type="scientific">Paramecium pentaurelia</name>
    <dbReference type="NCBI Taxonomy" id="43138"/>
    <lineage>
        <taxon>Eukaryota</taxon>
        <taxon>Sar</taxon>
        <taxon>Alveolata</taxon>
        <taxon>Ciliophora</taxon>
        <taxon>Intramacronucleata</taxon>
        <taxon>Oligohymenophorea</taxon>
        <taxon>Peniculida</taxon>
        <taxon>Parameciidae</taxon>
        <taxon>Paramecium</taxon>
    </lineage>
</organism>
<dbReference type="SMART" id="SM00320">
    <property type="entry name" value="WD40"/>
    <property type="match status" value="3"/>
</dbReference>
<keyword evidence="3" id="KW-1185">Reference proteome</keyword>
<feature type="repeat" description="WD" evidence="1">
    <location>
        <begin position="103"/>
        <end position="145"/>
    </location>
</feature>
<accession>A0A8S1YNW5</accession>
<dbReference type="Proteomes" id="UP000689195">
    <property type="component" value="Unassembled WGS sequence"/>
</dbReference>
<dbReference type="GO" id="GO:0097361">
    <property type="term" value="C:cytosolic [4Fe-4S] assembly targeting complex"/>
    <property type="evidence" value="ECO:0007669"/>
    <property type="project" value="TreeGrafter"/>
</dbReference>
<dbReference type="InterPro" id="IPR001680">
    <property type="entry name" value="WD40_rpt"/>
</dbReference>
<evidence type="ECO:0000313" key="2">
    <source>
        <dbReference type="EMBL" id="CAD8212864.1"/>
    </source>
</evidence>
<dbReference type="EMBL" id="CAJJDO010000171">
    <property type="protein sequence ID" value="CAD8212864.1"/>
    <property type="molecule type" value="Genomic_DNA"/>
</dbReference>
<protein>
    <submittedName>
        <fullName evidence="2">Uncharacterized protein</fullName>
    </submittedName>
</protein>
<evidence type="ECO:0000313" key="3">
    <source>
        <dbReference type="Proteomes" id="UP000689195"/>
    </source>
</evidence>
<dbReference type="OrthoDB" id="284782at2759"/>
<dbReference type="PANTHER" id="PTHR19920">
    <property type="entry name" value="WD40 PROTEIN CIAO1"/>
    <property type="match status" value="1"/>
</dbReference>
<dbReference type="PANTHER" id="PTHR19920:SF0">
    <property type="entry name" value="CYTOSOLIC IRON-SULFUR PROTEIN ASSEMBLY PROTEIN CIAO1-RELATED"/>
    <property type="match status" value="1"/>
</dbReference>
<evidence type="ECO:0000256" key="1">
    <source>
        <dbReference type="PROSITE-ProRule" id="PRU00221"/>
    </source>
</evidence>
<gene>
    <name evidence="2" type="ORF">PPENT_87.1.T1710066</name>
</gene>
<name>A0A8S1YNW5_9CILI</name>
<sequence>MSQKQLYNYKLIPEFSYKQHRHNTALAINYSNTMLFVADEITILVFQFKNELKKLQQVKSHSSKITTLNVFKQQSGLISASHDGSIILWSQIINPNFKYLARLKGHTDQITCLVLHPFSNKLIISGSNDKSIKFWTFNYSQFQNQSSSSWSCSQTISRHNASVSEISINQDGNKLLSCAEKQIMIMNYSDSNQWQVKQLIQISDVGVRLSFINDYLFAYQPWSGKSIHIYILDSIEEEYIKSREIPIQGEKDPCWFYFPSLYVPSKNILICKNGHKVNVLQFTFSQFGWKCNLEQSIDYGHNWIFGTLSEDGQYLITSDWLSKSIQIRQLTQQEEIQQFVKNNINYYL</sequence>
<dbReference type="PROSITE" id="PS50294">
    <property type="entry name" value="WD_REPEATS_REGION"/>
    <property type="match status" value="2"/>
</dbReference>
<feature type="repeat" description="WD" evidence="1">
    <location>
        <begin position="58"/>
        <end position="90"/>
    </location>
</feature>
<dbReference type="GO" id="GO:0016226">
    <property type="term" value="P:iron-sulfur cluster assembly"/>
    <property type="evidence" value="ECO:0007669"/>
    <property type="project" value="TreeGrafter"/>
</dbReference>
<reference evidence="2" key="1">
    <citation type="submission" date="2021-01" db="EMBL/GenBank/DDBJ databases">
        <authorList>
            <consortium name="Genoscope - CEA"/>
            <person name="William W."/>
        </authorList>
    </citation>
    <scope>NUCLEOTIDE SEQUENCE</scope>
</reference>